<evidence type="ECO:0000259" key="1">
    <source>
        <dbReference type="SMART" id="SM00382"/>
    </source>
</evidence>
<dbReference type="SMART" id="SM01043">
    <property type="entry name" value="BTAD"/>
    <property type="match status" value="1"/>
</dbReference>
<dbReference type="Pfam" id="PF03704">
    <property type="entry name" value="BTAD"/>
    <property type="match status" value="1"/>
</dbReference>
<dbReference type="EMBL" id="BAAANF010000003">
    <property type="protein sequence ID" value="GAA1671145.1"/>
    <property type="molecule type" value="Genomic_DNA"/>
</dbReference>
<dbReference type="Proteomes" id="UP001500280">
    <property type="component" value="Unassembled WGS sequence"/>
</dbReference>
<sequence length="933" mass="99715">MRATGSPLLQIDVLGPAELLTPAREPVPLRQPLTRALAVRLGLARGKPVADGILIRDLWGDDDDAARPLARLRVLASRLRGALGDHAGALQRTSAGFRLLAEPADLDAAEEALSGLDLSRRGGDQASVFDTAAAALARWRGDPLSDLDGVPFVASERERLESLRLELQLAWAEAGLALGKFVEPELERLVCVHPLHERLVGLSAQALFRAGRQADALDRLHALRVRLADELGIDPAPETVSLEDDLRTRLTAPSRLRTSLPTAARTFVGRRQEQAELLQQIQEPGLITLLGGPGAGKTRLARELAARTADDGRLVAWLDLAPAQPGDDLESALAGAAGATSGDHSIGHSAELLTDALLVVDNAEHLVDQVAAVIDVLRFKSTGLSILVTSQRPLRLTDEQLHRVAALTAAEATQLFCDRSGADPSAAVERICAAVDRLPLGIELAAGLTRTLSVDQLAKRIDHRLRLLVRGLRDAGPRHVSLRSALDWSHELLGPQERIALRRLAVFAAGCTPEAAAYVLTDNSPTQSARGDAPDDGRAAGGIAGDQVDGLLAELADRSLITSGPERIGLLETVREYALDQLRSSGEESALRHRHAAWCVELAKFGGAYGPQDQRLLLGEPELARLVRLEEPNMLAAIDWCMGEGNDPGRVSEFVAPLGWHWMSRGMMAQASEWLCASLPALAPGTAERGSALRGFAFQARSVGRYDEALEAGLECLEIYRALGDDRGLARTYHVLTLTSLGLDDVYAALDYAHQAGTMAKTLDLPIVLGASLNCTGLALRMLGYPAEAKDLFERAYDIWAAVRDDEGLVLASNHLGVLAVQAGDTAEGRRRALFCLRMARGIGGLLGILDGLALLATVEAAEGNHEDAVRLIAVVQHQRDELSSPIQVADEASALAAAWEECRRALGAEAHRLAALARRQSPETLAAEILAG</sequence>
<dbReference type="InterPro" id="IPR005158">
    <property type="entry name" value="BTAD"/>
</dbReference>
<organism evidence="3 4">
    <name type="scientific">Kribbella yunnanensis</name>
    <dbReference type="NCBI Taxonomy" id="190194"/>
    <lineage>
        <taxon>Bacteria</taxon>
        <taxon>Bacillati</taxon>
        <taxon>Actinomycetota</taxon>
        <taxon>Actinomycetes</taxon>
        <taxon>Propionibacteriales</taxon>
        <taxon>Kribbellaceae</taxon>
        <taxon>Kribbella</taxon>
    </lineage>
</organism>
<reference evidence="3 4" key="1">
    <citation type="journal article" date="2019" name="Int. J. Syst. Evol. Microbiol.">
        <title>The Global Catalogue of Microorganisms (GCM) 10K type strain sequencing project: providing services to taxonomists for standard genome sequencing and annotation.</title>
        <authorList>
            <consortium name="The Broad Institute Genomics Platform"/>
            <consortium name="The Broad Institute Genome Sequencing Center for Infectious Disease"/>
            <person name="Wu L."/>
            <person name="Ma J."/>
        </authorList>
    </citation>
    <scope>NUCLEOTIDE SEQUENCE [LARGE SCALE GENOMIC DNA]</scope>
    <source>
        <strain evidence="3 4">JCM 14307</strain>
    </source>
</reference>
<dbReference type="SUPFAM" id="SSF48452">
    <property type="entry name" value="TPR-like"/>
    <property type="match status" value="2"/>
</dbReference>
<feature type="domain" description="AAA+ ATPase" evidence="1">
    <location>
        <begin position="283"/>
        <end position="407"/>
    </location>
</feature>
<dbReference type="PANTHER" id="PTHR47691:SF3">
    <property type="entry name" value="HTH-TYPE TRANSCRIPTIONAL REGULATOR RV0890C-RELATED"/>
    <property type="match status" value="1"/>
</dbReference>
<dbReference type="InterPro" id="IPR011990">
    <property type="entry name" value="TPR-like_helical_dom_sf"/>
</dbReference>
<keyword evidence="4" id="KW-1185">Reference proteome</keyword>
<protein>
    <submittedName>
        <fullName evidence="3">Uncharacterized protein</fullName>
    </submittedName>
</protein>
<dbReference type="Gene3D" id="1.10.10.10">
    <property type="entry name" value="Winged helix-like DNA-binding domain superfamily/Winged helix DNA-binding domain"/>
    <property type="match status" value="1"/>
</dbReference>
<dbReference type="Gene3D" id="3.40.50.300">
    <property type="entry name" value="P-loop containing nucleotide triphosphate hydrolases"/>
    <property type="match status" value="1"/>
</dbReference>
<evidence type="ECO:0000313" key="3">
    <source>
        <dbReference type="EMBL" id="GAA1671145.1"/>
    </source>
</evidence>
<dbReference type="Gene3D" id="1.25.40.10">
    <property type="entry name" value="Tetratricopeptide repeat domain"/>
    <property type="match status" value="2"/>
</dbReference>
<name>A0ABN2GH04_9ACTN</name>
<evidence type="ECO:0000313" key="4">
    <source>
        <dbReference type="Proteomes" id="UP001500280"/>
    </source>
</evidence>
<dbReference type="CDD" id="cd15831">
    <property type="entry name" value="BTAD"/>
    <property type="match status" value="1"/>
</dbReference>
<evidence type="ECO:0000259" key="2">
    <source>
        <dbReference type="SMART" id="SM01043"/>
    </source>
</evidence>
<dbReference type="RefSeq" id="WP_344146289.1">
    <property type="nucleotide sequence ID" value="NZ_BAAANF010000003.1"/>
</dbReference>
<comment type="caution">
    <text evidence="3">The sequence shown here is derived from an EMBL/GenBank/DDBJ whole genome shotgun (WGS) entry which is preliminary data.</text>
</comment>
<dbReference type="InterPro" id="IPR003593">
    <property type="entry name" value="AAA+_ATPase"/>
</dbReference>
<feature type="domain" description="Bacterial transcriptional activator" evidence="2">
    <location>
        <begin position="104"/>
        <end position="247"/>
    </location>
</feature>
<dbReference type="InterPro" id="IPR036388">
    <property type="entry name" value="WH-like_DNA-bd_sf"/>
</dbReference>
<dbReference type="PANTHER" id="PTHR47691">
    <property type="entry name" value="REGULATOR-RELATED"/>
    <property type="match status" value="1"/>
</dbReference>
<dbReference type="InterPro" id="IPR027417">
    <property type="entry name" value="P-loop_NTPase"/>
</dbReference>
<proteinExistence type="predicted"/>
<dbReference type="SMART" id="SM00382">
    <property type="entry name" value="AAA"/>
    <property type="match status" value="1"/>
</dbReference>
<accession>A0ABN2GH04</accession>
<gene>
    <name evidence="3" type="ORF">GCM10009745_12260</name>
</gene>
<dbReference type="SUPFAM" id="SSF52540">
    <property type="entry name" value="P-loop containing nucleoside triphosphate hydrolases"/>
    <property type="match status" value="1"/>
</dbReference>